<name>A0ABV6NL45_9BACI</name>
<protein>
    <submittedName>
        <fullName evidence="3">ArsR/SmtB family transcription factor</fullName>
    </submittedName>
</protein>
<dbReference type="RefSeq" id="WP_273848146.1">
    <property type="nucleotide sequence ID" value="NZ_JAQQWT010000053.1"/>
</dbReference>
<dbReference type="EMBL" id="JBHLTR010000072">
    <property type="protein sequence ID" value="MFC0561505.1"/>
    <property type="molecule type" value="Genomic_DNA"/>
</dbReference>
<keyword evidence="1" id="KW-0238">DNA-binding</keyword>
<dbReference type="SUPFAM" id="SSF46785">
    <property type="entry name" value="Winged helix' DNA-binding domain"/>
    <property type="match status" value="1"/>
</dbReference>
<dbReference type="InterPro" id="IPR001845">
    <property type="entry name" value="HTH_ArsR_DNA-bd_dom"/>
</dbReference>
<dbReference type="CDD" id="cd00090">
    <property type="entry name" value="HTH_ARSR"/>
    <property type="match status" value="1"/>
</dbReference>
<dbReference type="InterPro" id="IPR036390">
    <property type="entry name" value="WH_DNA-bd_sf"/>
</dbReference>
<reference evidence="3 4" key="1">
    <citation type="submission" date="2024-09" db="EMBL/GenBank/DDBJ databases">
        <authorList>
            <person name="Sun Q."/>
            <person name="Mori K."/>
        </authorList>
    </citation>
    <scope>NUCLEOTIDE SEQUENCE [LARGE SCALE GENOMIC DNA]</scope>
    <source>
        <strain evidence="3 4">NCAIM B.02301</strain>
    </source>
</reference>
<accession>A0ABV6NL45</accession>
<proteinExistence type="predicted"/>
<sequence length="163" mass="18551">MNDKPLNVSVKQAKLLGNSLRIKIISQLLDEPRTAKQVADLLGKSGGNVHYHMKKLFEGGLIELVEEKQFGGVIEKYYKSKSKWFNSYGAEPIDPVLKDDFISNESTALSIRLNLSRDQQDQIKEEFRSFLEDWVKKTSVNNTEETQEYSIGVKINSTKPKSI</sequence>
<evidence type="ECO:0000313" key="3">
    <source>
        <dbReference type="EMBL" id="MFC0561505.1"/>
    </source>
</evidence>
<dbReference type="Proteomes" id="UP001589833">
    <property type="component" value="Unassembled WGS sequence"/>
</dbReference>
<evidence type="ECO:0000259" key="2">
    <source>
        <dbReference type="SMART" id="SM00418"/>
    </source>
</evidence>
<comment type="caution">
    <text evidence="3">The sequence shown here is derived from an EMBL/GenBank/DDBJ whole genome shotgun (WGS) entry which is preliminary data.</text>
</comment>
<dbReference type="SMART" id="SM00418">
    <property type="entry name" value="HTH_ARSR"/>
    <property type="match status" value="1"/>
</dbReference>
<gene>
    <name evidence="3" type="ORF">ACFFH4_21590</name>
</gene>
<dbReference type="Gene3D" id="1.10.10.10">
    <property type="entry name" value="Winged helix-like DNA-binding domain superfamily/Winged helix DNA-binding domain"/>
    <property type="match status" value="1"/>
</dbReference>
<evidence type="ECO:0000313" key="4">
    <source>
        <dbReference type="Proteomes" id="UP001589833"/>
    </source>
</evidence>
<evidence type="ECO:0000256" key="1">
    <source>
        <dbReference type="ARBA" id="ARBA00023125"/>
    </source>
</evidence>
<keyword evidence="4" id="KW-1185">Reference proteome</keyword>
<dbReference type="InterPro" id="IPR036388">
    <property type="entry name" value="WH-like_DNA-bd_sf"/>
</dbReference>
<dbReference type="Pfam" id="PF12840">
    <property type="entry name" value="HTH_20"/>
    <property type="match status" value="1"/>
</dbReference>
<organism evidence="3 4">
    <name type="scientific">Halalkalibacter alkalisediminis</name>
    <dbReference type="NCBI Taxonomy" id="935616"/>
    <lineage>
        <taxon>Bacteria</taxon>
        <taxon>Bacillati</taxon>
        <taxon>Bacillota</taxon>
        <taxon>Bacilli</taxon>
        <taxon>Bacillales</taxon>
        <taxon>Bacillaceae</taxon>
        <taxon>Halalkalibacter</taxon>
    </lineage>
</organism>
<dbReference type="InterPro" id="IPR011991">
    <property type="entry name" value="ArsR-like_HTH"/>
</dbReference>
<feature type="domain" description="HTH arsR-type" evidence="2">
    <location>
        <begin position="11"/>
        <end position="94"/>
    </location>
</feature>